<dbReference type="EMBL" id="KY434633">
    <property type="protein sequence ID" value="ARR95936.1"/>
    <property type="molecule type" value="Genomic_DNA"/>
</dbReference>
<reference evidence="2" key="2">
    <citation type="submission" date="2017-01" db="EMBL/GenBank/DDBJ databases">
        <authorList>
            <person name="Mah S.A."/>
            <person name="Swanson W.J."/>
            <person name="Moy G.W."/>
            <person name="Vacquier V.D."/>
        </authorList>
    </citation>
    <scope>NUCLEOTIDE SEQUENCE</scope>
    <source>
        <strain evidence="2">BAL_030</strain>
    </source>
</reference>
<feature type="transmembrane region" description="Helical" evidence="1">
    <location>
        <begin position="368"/>
        <end position="401"/>
    </location>
</feature>
<evidence type="ECO:0000256" key="1">
    <source>
        <dbReference type="SAM" id="Phobius"/>
    </source>
</evidence>
<feature type="transmembrane region" description="Helical" evidence="1">
    <location>
        <begin position="211"/>
        <end position="242"/>
    </location>
</feature>
<dbReference type="AlphaFoldDB" id="A0A2Z2GXU5"/>
<feature type="transmembrane region" description="Helical" evidence="1">
    <location>
        <begin position="342"/>
        <end position="362"/>
    </location>
</feature>
<feature type="transmembrane region" description="Helical" evidence="1">
    <location>
        <begin position="35"/>
        <end position="53"/>
    </location>
</feature>
<feature type="transmembrane region" description="Helical" evidence="1">
    <location>
        <begin position="12"/>
        <end position="29"/>
    </location>
</feature>
<feature type="transmembrane region" description="Helical" evidence="1">
    <location>
        <begin position="65"/>
        <end position="84"/>
    </location>
</feature>
<reference evidence="2" key="1">
    <citation type="journal article" date="2013" name="PLoS ONE">
        <title>Variation in the Complex Carbohydrate Biosynthesis Loci of Acinetobacter baumannii Genomes.</title>
        <authorList>
            <person name="Kenyon J.J."/>
            <person name="Hall R.M."/>
        </authorList>
    </citation>
    <scope>NUCLEOTIDE SEQUENCE</scope>
    <source>
        <strain evidence="2">BAL_030</strain>
    </source>
</reference>
<evidence type="ECO:0000313" key="2">
    <source>
        <dbReference type="EMBL" id="ARR95936.1"/>
    </source>
</evidence>
<feature type="transmembrane region" description="Helical" evidence="1">
    <location>
        <begin position="126"/>
        <end position="147"/>
    </location>
</feature>
<keyword evidence="1" id="KW-0812">Transmembrane</keyword>
<keyword evidence="1" id="KW-0472">Membrane</keyword>
<protein>
    <submittedName>
        <fullName evidence="2">Wzy</fullName>
    </submittedName>
</protein>
<feature type="transmembrane region" description="Helical" evidence="1">
    <location>
        <begin position="176"/>
        <end position="199"/>
    </location>
</feature>
<feature type="transmembrane region" description="Helical" evidence="1">
    <location>
        <begin position="248"/>
        <end position="266"/>
    </location>
</feature>
<organism evidence="2">
    <name type="scientific">Acinetobacter baumannii</name>
    <dbReference type="NCBI Taxonomy" id="470"/>
    <lineage>
        <taxon>Bacteria</taxon>
        <taxon>Pseudomonadati</taxon>
        <taxon>Pseudomonadota</taxon>
        <taxon>Gammaproteobacteria</taxon>
        <taxon>Moraxellales</taxon>
        <taxon>Moraxellaceae</taxon>
        <taxon>Acinetobacter</taxon>
        <taxon>Acinetobacter calcoaceticus/baumannii complex</taxon>
    </lineage>
</organism>
<gene>
    <name evidence="2" type="primary">wzy</name>
</gene>
<sequence>MSMKYYGLNGNKLFGYPFIVFSLIIYIYFLKINYFPVYLILPYLIFGLFIFLFEVVKNGLRKKYFYYFLLVIISGAWSLVSFVLNIDSDLFYVKENLLLSLILFFSAFSIKKIYKILDVDFNFENIVLFSSLALVFQLIFSLVVNFVPSIFNTTIQIINIDGLSSDTLQNFSEARLVGIGASFFAAGILNSFFLILLAYYINYSKGKKNYFLLLTLFLIISIVGILFSRTTIIGIVLSIFFFLNYKNLFKVVLLIFPLLFLLIIYGKSLSESNAQIAFGLDFLFNTKNSQASSSFNGLKEMYDILPDNLRTWILGDAKYKVVSQNGDFSSYYKETDVGYFRIVFYNGLVGLLLFFLMTFYILKKSFYFSGFLIFVLLLCFFSLNLKGVATIYSFCFLFFLVDSALYGNSLRDNIRS</sequence>
<keyword evidence="1" id="KW-1133">Transmembrane helix</keyword>
<name>A0A2Z2GXU5_ACIBA</name>
<accession>A0A2Z2GXU5</accession>
<proteinExistence type="predicted"/>